<dbReference type="InterPro" id="IPR000524">
    <property type="entry name" value="Tscrpt_reg_HTH_GntR"/>
</dbReference>
<evidence type="ECO:0000256" key="1">
    <source>
        <dbReference type="ARBA" id="ARBA00023015"/>
    </source>
</evidence>
<dbReference type="InterPro" id="IPR011663">
    <property type="entry name" value="UTRA"/>
</dbReference>
<name>A0A6M4H4F8_9PROT</name>
<dbReference type="InterPro" id="IPR036390">
    <property type="entry name" value="WH_DNA-bd_sf"/>
</dbReference>
<evidence type="ECO:0000313" key="6">
    <source>
        <dbReference type="Proteomes" id="UP000501534"/>
    </source>
</evidence>
<dbReference type="SMART" id="SM00866">
    <property type="entry name" value="UTRA"/>
    <property type="match status" value="1"/>
</dbReference>
<dbReference type="GO" id="GO:0003700">
    <property type="term" value="F:DNA-binding transcription factor activity"/>
    <property type="evidence" value="ECO:0007669"/>
    <property type="project" value="InterPro"/>
</dbReference>
<feature type="domain" description="HTH gntR-type" evidence="4">
    <location>
        <begin position="20"/>
        <end position="88"/>
    </location>
</feature>
<dbReference type="SUPFAM" id="SSF64288">
    <property type="entry name" value="Chorismate lyase-like"/>
    <property type="match status" value="1"/>
</dbReference>
<dbReference type="KEGG" id="uru:DSM104443_03900"/>
<evidence type="ECO:0000259" key="4">
    <source>
        <dbReference type="PROSITE" id="PS50949"/>
    </source>
</evidence>
<dbReference type="PANTHER" id="PTHR44846">
    <property type="entry name" value="MANNOSYL-D-GLYCERATE TRANSPORT/METABOLISM SYSTEM REPRESSOR MNGR-RELATED"/>
    <property type="match status" value="1"/>
</dbReference>
<dbReference type="Gene3D" id="3.40.1410.10">
    <property type="entry name" value="Chorismate lyase-like"/>
    <property type="match status" value="1"/>
</dbReference>
<dbReference type="Gene3D" id="1.10.10.10">
    <property type="entry name" value="Winged helix-like DNA-binding domain superfamily/Winged helix DNA-binding domain"/>
    <property type="match status" value="1"/>
</dbReference>
<proteinExistence type="predicted"/>
<dbReference type="SUPFAM" id="SSF46785">
    <property type="entry name" value="Winged helix' DNA-binding domain"/>
    <property type="match status" value="1"/>
</dbReference>
<sequence length="258" mass="28787">MSWMYPRPMPSRSRQLAAGRPLAEQVRSRLAEGMAAGEWKPGEAIPSEAQLARDFGVAIGTIRKAVDGLVAQQALVRRQGKGTFVAAHDPGRLMFHFFHVVGRDGTKSYPEVTTLDFRRDRANAKDAAALGISPLEKVIRIRNVLSLGGRRAILDDIALPAELFPGLTEKIFLARDNTIYHLYQSRYGINVLRTDERLRATLATRAEAQVLGVGEGAAMLEIRRLAYTFRDRPVELRISRVDSEHFEYHNTLGKAEPI</sequence>
<dbReference type="InterPro" id="IPR036388">
    <property type="entry name" value="WH-like_DNA-bd_sf"/>
</dbReference>
<dbReference type="Proteomes" id="UP000501534">
    <property type="component" value="Chromosome"/>
</dbReference>
<dbReference type="InterPro" id="IPR028978">
    <property type="entry name" value="Chorismate_lyase_/UTRA_dom_sf"/>
</dbReference>
<evidence type="ECO:0000313" key="5">
    <source>
        <dbReference type="EMBL" id="QJR12807.1"/>
    </source>
</evidence>
<organism evidence="5 6">
    <name type="scientific">Usitatibacter rugosus</name>
    <dbReference type="NCBI Taxonomy" id="2732067"/>
    <lineage>
        <taxon>Bacteria</taxon>
        <taxon>Pseudomonadati</taxon>
        <taxon>Pseudomonadota</taxon>
        <taxon>Betaproteobacteria</taxon>
        <taxon>Nitrosomonadales</taxon>
        <taxon>Usitatibacteraceae</taxon>
        <taxon>Usitatibacter</taxon>
    </lineage>
</organism>
<dbReference type="Pfam" id="PF07702">
    <property type="entry name" value="UTRA"/>
    <property type="match status" value="1"/>
</dbReference>
<evidence type="ECO:0000256" key="2">
    <source>
        <dbReference type="ARBA" id="ARBA00023125"/>
    </source>
</evidence>
<dbReference type="PROSITE" id="PS50949">
    <property type="entry name" value="HTH_GNTR"/>
    <property type="match status" value="1"/>
</dbReference>
<reference evidence="5 6" key="1">
    <citation type="submission" date="2020-04" db="EMBL/GenBank/DDBJ databases">
        <title>Usitatibacter rugosus gen. nov., sp. nov. and Usitatibacter palustris sp. nov., novel members of Usitatibacteraceae fam. nov. within the order Nitrosomonadales isolated from soil.</title>
        <authorList>
            <person name="Huber K.J."/>
            <person name="Neumann-Schaal M."/>
            <person name="Geppert A."/>
            <person name="Luckner M."/>
            <person name="Wanner G."/>
            <person name="Overmann J."/>
        </authorList>
    </citation>
    <scope>NUCLEOTIDE SEQUENCE [LARGE SCALE GENOMIC DNA]</scope>
    <source>
        <strain evidence="5 6">0125_3</strain>
    </source>
</reference>
<dbReference type="Pfam" id="PF00392">
    <property type="entry name" value="GntR"/>
    <property type="match status" value="1"/>
</dbReference>
<dbReference type="GO" id="GO:0045892">
    <property type="term" value="P:negative regulation of DNA-templated transcription"/>
    <property type="evidence" value="ECO:0007669"/>
    <property type="project" value="TreeGrafter"/>
</dbReference>
<dbReference type="InterPro" id="IPR050679">
    <property type="entry name" value="Bact_HTH_transcr_reg"/>
</dbReference>
<keyword evidence="6" id="KW-1185">Reference proteome</keyword>
<dbReference type="GO" id="GO:0003677">
    <property type="term" value="F:DNA binding"/>
    <property type="evidence" value="ECO:0007669"/>
    <property type="project" value="UniProtKB-KW"/>
</dbReference>
<dbReference type="PANTHER" id="PTHR44846:SF1">
    <property type="entry name" value="MANNOSYL-D-GLYCERATE TRANSPORT_METABOLISM SYSTEM REPRESSOR MNGR-RELATED"/>
    <property type="match status" value="1"/>
</dbReference>
<dbReference type="SMART" id="SM00345">
    <property type="entry name" value="HTH_GNTR"/>
    <property type="match status" value="1"/>
</dbReference>
<keyword evidence="3" id="KW-0804">Transcription</keyword>
<dbReference type="CDD" id="cd07377">
    <property type="entry name" value="WHTH_GntR"/>
    <property type="match status" value="1"/>
</dbReference>
<accession>A0A6M4H4F8</accession>
<protein>
    <recommendedName>
        <fullName evidence="4">HTH gntR-type domain-containing protein</fullName>
    </recommendedName>
</protein>
<gene>
    <name evidence="5" type="ORF">DSM104443_03900</name>
</gene>
<evidence type="ECO:0000256" key="3">
    <source>
        <dbReference type="ARBA" id="ARBA00023163"/>
    </source>
</evidence>
<keyword evidence="2" id="KW-0238">DNA-binding</keyword>
<dbReference type="EMBL" id="CP053069">
    <property type="protein sequence ID" value="QJR12807.1"/>
    <property type="molecule type" value="Genomic_DNA"/>
</dbReference>
<keyword evidence="1" id="KW-0805">Transcription regulation</keyword>
<dbReference type="AlphaFoldDB" id="A0A6M4H4F8"/>